<proteinExistence type="predicted"/>
<dbReference type="EMBL" id="JACASF010000008">
    <property type="protein sequence ID" value="KAF6462196.1"/>
    <property type="molecule type" value="Genomic_DNA"/>
</dbReference>
<gene>
    <name evidence="2" type="ORF">HJG59_011254</name>
</gene>
<keyword evidence="3" id="KW-1185">Reference proteome</keyword>
<accession>A0A7J8GQF5</accession>
<protein>
    <recommendedName>
        <fullName evidence="4">Secreted protein</fullName>
    </recommendedName>
</protein>
<dbReference type="InParanoid" id="A0A7J8GQF5"/>
<organism evidence="2 3">
    <name type="scientific">Molossus molossus</name>
    <name type="common">Pallas' mastiff bat</name>
    <name type="synonym">Vespertilio molossus</name>
    <dbReference type="NCBI Taxonomy" id="27622"/>
    <lineage>
        <taxon>Eukaryota</taxon>
        <taxon>Metazoa</taxon>
        <taxon>Chordata</taxon>
        <taxon>Craniata</taxon>
        <taxon>Vertebrata</taxon>
        <taxon>Euteleostomi</taxon>
        <taxon>Mammalia</taxon>
        <taxon>Eutheria</taxon>
        <taxon>Laurasiatheria</taxon>
        <taxon>Chiroptera</taxon>
        <taxon>Yangochiroptera</taxon>
        <taxon>Molossidae</taxon>
        <taxon>Molossus</taxon>
    </lineage>
</organism>
<evidence type="ECO:0000313" key="3">
    <source>
        <dbReference type="Proteomes" id="UP000550707"/>
    </source>
</evidence>
<evidence type="ECO:0000256" key="1">
    <source>
        <dbReference type="SAM" id="SignalP"/>
    </source>
</evidence>
<evidence type="ECO:0008006" key="4">
    <source>
        <dbReference type="Google" id="ProtNLM"/>
    </source>
</evidence>
<reference evidence="2 3" key="1">
    <citation type="journal article" date="2020" name="Nature">
        <title>Six reference-quality genomes reveal evolution of bat adaptations.</title>
        <authorList>
            <person name="Jebb D."/>
            <person name="Huang Z."/>
            <person name="Pippel M."/>
            <person name="Hughes G.M."/>
            <person name="Lavrichenko K."/>
            <person name="Devanna P."/>
            <person name="Winkler S."/>
            <person name="Jermiin L.S."/>
            <person name="Skirmuntt E.C."/>
            <person name="Katzourakis A."/>
            <person name="Burkitt-Gray L."/>
            <person name="Ray D.A."/>
            <person name="Sullivan K.A.M."/>
            <person name="Roscito J.G."/>
            <person name="Kirilenko B.M."/>
            <person name="Davalos L.M."/>
            <person name="Corthals A.P."/>
            <person name="Power M.L."/>
            <person name="Jones G."/>
            <person name="Ransome R.D."/>
            <person name="Dechmann D.K.N."/>
            <person name="Locatelli A.G."/>
            <person name="Puechmaille S.J."/>
            <person name="Fedrigo O."/>
            <person name="Jarvis E.D."/>
            <person name="Hiller M."/>
            <person name="Vernes S.C."/>
            <person name="Myers E.W."/>
            <person name="Teeling E.C."/>
        </authorList>
    </citation>
    <scope>NUCLEOTIDE SEQUENCE [LARGE SCALE GENOMIC DNA]</scope>
    <source>
        <strain evidence="2">MMolMol1</strain>
        <tissue evidence="2">Muscle</tissue>
    </source>
</reference>
<name>A0A7J8GQF5_MOLMO</name>
<evidence type="ECO:0000313" key="2">
    <source>
        <dbReference type="EMBL" id="KAF6462196.1"/>
    </source>
</evidence>
<keyword evidence="1" id="KW-0732">Signal</keyword>
<comment type="caution">
    <text evidence="2">The sequence shown here is derived from an EMBL/GenBank/DDBJ whole genome shotgun (WGS) entry which is preliminary data.</text>
</comment>
<dbReference type="AlphaFoldDB" id="A0A7J8GQF5"/>
<feature type="signal peptide" evidence="1">
    <location>
        <begin position="1"/>
        <end position="26"/>
    </location>
</feature>
<dbReference type="Proteomes" id="UP000550707">
    <property type="component" value="Unassembled WGS sequence"/>
</dbReference>
<feature type="chain" id="PRO_5029710473" description="Secreted protein" evidence="1">
    <location>
        <begin position="27"/>
        <end position="126"/>
    </location>
</feature>
<sequence>MGIVSSAYLKMLLFLVLSKLIHVILSTATRQVYNDCSHSASEETKAREDCCLTGWPRSWDVHPGSWAPAARRVTTAHTALSGFWKVSERSPGVEASPQARARSGSVFCSARCGHTGERYGAGVATP</sequence>